<accession>A0A246BE57</accession>
<gene>
    <name evidence="1" type="ORF">CBQ26_19770</name>
</gene>
<evidence type="ECO:0000313" key="1">
    <source>
        <dbReference type="EMBL" id="OWL93471.1"/>
    </source>
</evidence>
<protein>
    <submittedName>
        <fullName evidence="1">Uncharacterized protein</fullName>
    </submittedName>
</protein>
<name>A0A246BE57_9DEIO</name>
<organism evidence="1 2">
    <name type="scientific">Deinococcus indicus</name>
    <dbReference type="NCBI Taxonomy" id="223556"/>
    <lineage>
        <taxon>Bacteria</taxon>
        <taxon>Thermotogati</taxon>
        <taxon>Deinococcota</taxon>
        <taxon>Deinococci</taxon>
        <taxon>Deinococcales</taxon>
        <taxon>Deinococcaceae</taxon>
        <taxon>Deinococcus</taxon>
    </lineage>
</organism>
<dbReference type="AlphaFoldDB" id="A0A246BE57"/>
<dbReference type="Proteomes" id="UP000197208">
    <property type="component" value="Unassembled WGS sequence"/>
</dbReference>
<proteinExistence type="predicted"/>
<comment type="caution">
    <text evidence="1">The sequence shown here is derived from an EMBL/GenBank/DDBJ whole genome shotgun (WGS) entry which is preliminary data.</text>
</comment>
<reference evidence="1 2" key="1">
    <citation type="submission" date="2017-05" db="EMBL/GenBank/DDBJ databases">
        <title>De novo genome assembly of Deniococcus indicus strain DR1.</title>
        <authorList>
            <person name="Chauhan D."/>
            <person name="Yennamalli R.M."/>
            <person name="Priyadarshini R."/>
        </authorList>
    </citation>
    <scope>NUCLEOTIDE SEQUENCE [LARGE SCALE GENOMIC DNA]</scope>
    <source>
        <strain evidence="1 2">DR1</strain>
    </source>
</reference>
<keyword evidence="2" id="KW-1185">Reference proteome</keyword>
<sequence length="139" mass="14512">MPLVDQTPFGTVGQVNEILVLDGQLMMWGRKPLATPLHIFAHQAGDGLRHTDKVGQVDGERITDVGGGWMQRADVADVQDAANSCAVQGATGPATGGVQTTNDVFANRRVEEQGFGRGMGGAGLGEPKVPAGRAVHDLI</sequence>
<evidence type="ECO:0000313" key="2">
    <source>
        <dbReference type="Proteomes" id="UP000197208"/>
    </source>
</evidence>
<dbReference type="EMBL" id="NHMK01000035">
    <property type="protein sequence ID" value="OWL93471.1"/>
    <property type="molecule type" value="Genomic_DNA"/>
</dbReference>